<dbReference type="InterPro" id="IPR050668">
    <property type="entry name" value="Cytochrome_b5"/>
</dbReference>
<dbReference type="Proteomes" id="UP000193685">
    <property type="component" value="Unassembled WGS sequence"/>
</dbReference>
<accession>A0A1Y2FM99</accession>
<dbReference type="SUPFAM" id="SSF55856">
    <property type="entry name" value="Cytochrome b5-like heme/steroid binding domain"/>
    <property type="match status" value="1"/>
</dbReference>
<organism evidence="6 7">
    <name type="scientific">Protomyces lactucae-debilis</name>
    <dbReference type="NCBI Taxonomy" id="2754530"/>
    <lineage>
        <taxon>Eukaryota</taxon>
        <taxon>Fungi</taxon>
        <taxon>Dikarya</taxon>
        <taxon>Ascomycota</taxon>
        <taxon>Taphrinomycotina</taxon>
        <taxon>Taphrinomycetes</taxon>
        <taxon>Taphrinales</taxon>
        <taxon>Protomycetaceae</taxon>
        <taxon>Protomyces</taxon>
    </lineage>
</organism>
<dbReference type="AlphaFoldDB" id="A0A1Y2FM99"/>
<dbReference type="OrthoDB" id="260519at2759"/>
<keyword evidence="3" id="KW-0408">Iron</keyword>
<dbReference type="GO" id="GO:0020037">
    <property type="term" value="F:heme binding"/>
    <property type="evidence" value="ECO:0007669"/>
    <property type="project" value="TreeGrafter"/>
</dbReference>
<comment type="caution">
    <text evidence="6">The sequence shown here is derived from an EMBL/GenBank/DDBJ whole genome shotgun (WGS) entry which is preliminary data.</text>
</comment>
<dbReference type="STRING" id="56484.A0A1Y2FM99"/>
<evidence type="ECO:0000256" key="3">
    <source>
        <dbReference type="ARBA" id="ARBA00023004"/>
    </source>
</evidence>
<dbReference type="InterPro" id="IPR036400">
    <property type="entry name" value="Cyt_B5-like_heme/steroid_sf"/>
</dbReference>
<protein>
    <submittedName>
        <fullName evidence="6">Cytochrome b5</fullName>
    </submittedName>
</protein>
<dbReference type="PROSITE" id="PS50255">
    <property type="entry name" value="CYTOCHROME_B5_2"/>
    <property type="match status" value="1"/>
</dbReference>
<keyword evidence="2" id="KW-0479">Metal-binding</keyword>
<dbReference type="GO" id="GO:0016020">
    <property type="term" value="C:membrane"/>
    <property type="evidence" value="ECO:0007669"/>
    <property type="project" value="TreeGrafter"/>
</dbReference>
<dbReference type="FunFam" id="3.10.120.10:FF:000007">
    <property type="entry name" value="Sulfite oxidase, mitochondrial"/>
    <property type="match status" value="1"/>
</dbReference>
<keyword evidence="7" id="KW-1185">Reference proteome</keyword>
<dbReference type="EMBL" id="MCFI01000005">
    <property type="protein sequence ID" value="ORY85102.1"/>
    <property type="molecule type" value="Genomic_DNA"/>
</dbReference>
<evidence type="ECO:0000256" key="2">
    <source>
        <dbReference type="ARBA" id="ARBA00022723"/>
    </source>
</evidence>
<keyword evidence="1" id="KW-0349">Heme</keyword>
<dbReference type="OMA" id="AWVIIQG"/>
<evidence type="ECO:0000313" key="7">
    <source>
        <dbReference type="Proteomes" id="UP000193685"/>
    </source>
</evidence>
<sequence>MSKRITASEVAKHTSPDSAWVIIQGQVFDVSKFHDSHPGGAKILLRACGKDATKQFNKFHNDKVLAKYTPKLKIGDVSEEAKL</sequence>
<dbReference type="InterPro" id="IPR001199">
    <property type="entry name" value="Cyt_B5-like_heme/steroid-bd"/>
</dbReference>
<dbReference type="RefSeq" id="XP_040726885.1">
    <property type="nucleotide sequence ID" value="XM_040871047.1"/>
</dbReference>
<evidence type="ECO:0000256" key="1">
    <source>
        <dbReference type="ARBA" id="ARBA00022617"/>
    </source>
</evidence>
<dbReference type="GO" id="GO:0046872">
    <property type="term" value="F:metal ion binding"/>
    <property type="evidence" value="ECO:0007669"/>
    <property type="project" value="UniProtKB-KW"/>
</dbReference>
<dbReference type="Pfam" id="PF00173">
    <property type="entry name" value="Cyt-b5"/>
    <property type="match status" value="1"/>
</dbReference>
<dbReference type="PANTHER" id="PTHR19359">
    <property type="entry name" value="CYTOCHROME B5"/>
    <property type="match status" value="1"/>
</dbReference>
<evidence type="ECO:0000256" key="4">
    <source>
        <dbReference type="ARBA" id="ARBA00038168"/>
    </source>
</evidence>
<evidence type="ECO:0000259" key="5">
    <source>
        <dbReference type="PROSITE" id="PS50255"/>
    </source>
</evidence>
<reference evidence="6 7" key="1">
    <citation type="submission" date="2016-07" db="EMBL/GenBank/DDBJ databases">
        <title>Pervasive Adenine N6-methylation of Active Genes in Fungi.</title>
        <authorList>
            <consortium name="DOE Joint Genome Institute"/>
            <person name="Mondo S.J."/>
            <person name="Dannebaum R.O."/>
            <person name="Kuo R.C."/>
            <person name="Labutti K."/>
            <person name="Haridas S."/>
            <person name="Kuo A."/>
            <person name="Salamov A."/>
            <person name="Ahrendt S.R."/>
            <person name="Lipzen A."/>
            <person name="Sullivan W."/>
            <person name="Andreopoulos W.B."/>
            <person name="Clum A."/>
            <person name="Lindquist E."/>
            <person name="Daum C."/>
            <person name="Ramamoorthy G.K."/>
            <person name="Gryganskyi A."/>
            <person name="Culley D."/>
            <person name="Magnuson J.K."/>
            <person name="James T.Y."/>
            <person name="O'Malley M.A."/>
            <person name="Stajich J.E."/>
            <person name="Spatafora J.W."/>
            <person name="Visel A."/>
            <person name="Grigoriev I.V."/>
        </authorList>
    </citation>
    <scope>NUCLEOTIDE SEQUENCE [LARGE SCALE GENOMIC DNA]</scope>
    <source>
        <strain evidence="6 7">12-1054</strain>
    </source>
</reference>
<dbReference type="GeneID" id="63787646"/>
<dbReference type="Gene3D" id="3.10.120.10">
    <property type="entry name" value="Cytochrome b5-like heme/steroid binding domain"/>
    <property type="match status" value="1"/>
</dbReference>
<dbReference type="SMART" id="SM01117">
    <property type="entry name" value="Cyt-b5"/>
    <property type="match status" value="1"/>
</dbReference>
<dbReference type="PRINTS" id="PR00363">
    <property type="entry name" value="CYTOCHROMEB5"/>
</dbReference>
<dbReference type="PANTHER" id="PTHR19359:SF14">
    <property type="entry name" value="CYTOCHROME B5 A"/>
    <property type="match status" value="1"/>
</dbReference>
<evidence type="ECO:0000313" key="6">
    <source>
        <dbReference type="EMBL" id="ORY85102.1"/>
    </source>
</evidence>
<feature type="domain" description="Cytochrome b5 heme-binding" evidence="5">
    <location>
        <begin position="2"/>
        <end position="78"/>
    </location>
</feature>
<name>A0A1Y2FM99_PROLT</name>
<proteinExistence type="inferred from homology"/>
<gene>
    <name evidence="6" type="ORF">BCR37DRAFT_391783</name>
</gene>
<comment type="similarity">
    <text evidence="4">Belongs to the cytochrome b5 family.</text>
</comment>